<keyword evidence="3" id="KW-1185">Reference proteome</keyword>
<comment type="caution">
    <text evidence="2">The sequence shown here is derived from an EMBL/GenBank/DDBJ whole genome shotgun (WGS) entry which is preliminary data.</text>
</comment>
<dbReference type="Proteomes" id="UP001266305">
    <property type="component" value="Unassembled WGS sequence"/>
</dbReference>
<feature type="domain" description="Heterogeneous nuclear ribonucleoprotein A1/A2 C-terminal" evidence="1">
    <location>
        <begin position="83"/>
        <end position="120"/>
    </location>
</feature>
<dbReference type="Pfam" id="PF11627">
    <property type="entry name" value="HnRNPA1_LC"/>
    <property type="match status" value="1"/>
</dbReference>
<accession>A0ABQ9W5K0</accession>
<dbReference type="InterPro" id="IPR021662">
    <property type="entry name" value="HnRNPA1/A2_C"/>
</dbReference>
<dbReference type="EMBL" id="JASSZA010000002">
    <property type="protein sequence ID" value="KAK2116911.1"/>
    <property type="molecule type" value="Genomic_DNA"/>
</dbReference>
<gene>
    <name evidence="2" type="ORF">P7K49_003797</name>
</gene>
<sequence>MATTVSQESPVKAKLVLHPAEEVEVDLENSVAVVEVVSVGMTTLVVEGNFSGCGGFGGSRGGGGYGGSGDGYNGFGIDGSSFGGGGSYNVFGNYNNQSSNFEHIKRGKFGGRRSGLYGSGGQYFGKPQNQGGYASSIAAVAMAVSEDFHYCQETA</sequence>
<organism evidence="2 3">
    <name type="scientific">Saguinus oedipus</name>
    <name type="common">Cotton-top tamarin</name>
    <name type="synonym">Oedipomidas oedipus</name>
    <dbReference type="NCBI Taxonomy" id="9490"/>
    <lineage>
        <taxon>Eukaryota</taxon>
        <taxon>Metazoa</taxon>
        <taxon>Chordata</taxon>
        <taxon>Craniata</taxon>
        <taxon>Vertebrata</taxon>
        <taxon>Euteleostomi</taxon>
        <taxon>Mammalia</taxon>
        <taxon>Eutheria</taxon>
        <taxon>Euarchontoglires</taxon>
        <taxon>Primates</taxon>
        <taxon>Haplorrhini</taxon>
        <taxon>Platyrrhini</taxon>
        <taxon>Cebidae</taxon>
        <taxon>Callitrichinae</taxon>
        <taxon>Saguinus</taxon>
    </lineage>
</organism>
<evidence type="ECO:0000313" key="3">
    <source>
        <dbReference type="Proteomes" id="UP001266305"/>
    </source>
</evidence>
<evidence type="ECO:0000313" key="2">
    <source>
        <dbReference type="EMBL" id="KAK2116911.1"/>
    </source>
</evidence>
<name>A0ABQ9W5K0_SAGOE</name>
<reference evidence="2 3" key="1">
    <citation type="submission" date="2023-05" db="EMBL/GenBank/DDBJ databases">
        <title>B98-5 Cell Line De Novo Hybrid Assembly: An Optical Mapping Approach.</title>
        <authorList>
            <person name="Kananen K."/>
            <person name="Auerbach J.A."/>
            <person name="Kautto E."/>
            <person name="Blachly J.S."/>
        </authorList>
    </citation>
    <scope>NUCLEOTIDE SEQUENCE [LARGE SCALE GENOMIC DNA]</scope>
    <source>
        <strain evidence="2">B95-8</strain>
        <tissue evidence="2">Cell line</tissue>
    </source>
</reference>
<evidence type="ECO:0000259" key="1">
    <source>
        <dbReference type="Pfam" id="PF11627"/>
    </source>
</evidence>
<proteinExistence type="predicted"/>
<protein>
    <recommendedName>
        <fullName evidence="1">Heterogeneous nuclear ribonucleoprotein A1/A2 C-terminal domain-containing protein</fullName>
    </recommendedName>
</protein>